<evidence type="ECO:0000259" key="1">
    <source>
        <dbReference type="Pfam" id="PF12867"/>
    </source>
</evidence>
<dbReference type="SUPFAM" id="SSF109854">
    <property type="entry name" value="DinB/YfiT-like putative metalloenzymes"/>
    <property type="match status" value="1"/>
</dbReference>
<keyword evidence="3" id="KW-1185">Reference proteome</keyword>
<dbReference type="Proteomes" id="UP001273350">
    <property type="component" value="Unassembled WGS sequence"/>
</dbReference>
<dbReference type="InterPro" id="IPR024775">
    <property type="entry name" value="DinB-like"/>
</dbReference>
<proteinExistence type="predicted"/>
<comment type="caution">
    <text evidence="2">The sequence shown here is derived from an EMBL/GenBank/DDBJ whole genome shotgun (WGS) entry which is preliminary data.</text>
</comment>
<gene>
    <name evidence="2" type="ORF">SGQ83_20875</name>
</gene>
<reference evidence="2 3" key="1">
    <citation type="submission" date="2023-11" db="EMBL/GenBank/DDBJ databases">
        <title>Unpublished Manusciprt.</title>
        <authorList>
            <person name="Saticioglu I.B."/>
            <person name="Ay H."/>
            <person name="Ajmi N."/>
            <person name="Altun S."/>
            <person name="Duman M."/>
        </authorList>
    </citation>
    <scope>NUCLEOTIDE SEQUENCE [LARGE SCALE GENOMIC DNA]</scope>
    <source>
        <strain evidence="2 3">Fl-318</strain>
    </source>
</reference>
<evidence type="ECO:0000313" key="2">
    <source>
        <dbReference type="EMBL" id="MDX6191823.1"/>
    </source>
</evidence>
<evidence type="ECO:0000313" key="3">
    <source>
        <dbReference type="Proteomes" id="UP001273350"/>
    </source>
</evidence>
<feature type="domain" description="DinB-like" evidence="1">
    <location>
        <begin position="14"/>
        <end position="159"/>
    </location>
</feature>
<dbReference type="EMBL" id="JAWXVI010000012">
    <property type="protein sequence ID" value="MDX6191823.1"/>
    <property type="molecule type" value="Genomic_DNA"/>
</dbReference>
<dbReference type="InterPro" id="IPR034660">
    <property type="entry name" value="DinB/YfiT-like"/>
</dbReference>
<dbReference type="RefSeq" id="WP_230002333.1">
    <property type="nucleotide sequence ID" value="NZ_CP087134.1"/>
</dbReference>
<protein>
    <submittedName>
        <fullName evidence="2">DinB family protein</fullName>
    </submittedName>
</protein>
<dbReference type="Pfam" id="PF12867">
    <property type="entry name" value="DinB_2"/>
    <property type="match status" value="1"/>
</dbReference>
<sequence>MKTALQENIVNTFKKLNDSLSSFSESELNTVPFEGSWTAAQVIRHLITGCSGYPEMFAGKTEKTIRKSDEKIKDIEALFYDFDIKMEAPEFLIPSNKEYNKNSLTLALLKIEEELLTVSETHDLTLTYLDFELPGFGKFTFYEWINFALIHITRHLRQLDSISKIVQKQ</sequence>
<name>A0ABU4RIQ2_9FLAO</name>
<accession>A0ABU4RIQ2</accession>
<organism evidence="2 3">
    <name type="scientific">Flavobacterium cupriresistens</name>
    <dbReference type="NCBI Taxonomy" id="2893885"/>
    <lineage>
        <taxon>Bacteria</taxon>
        <taxon>Pseudomonadati</taxon>
        <taxon>Bacteroidota</taxon>
        <taxon>Flavobacteriia</taxon>
        <taxon>Flavobacteriales</taxon>
        <taxon>Flavobacteriaceae</taxon>
        <taxon>Flavobacterium</taxon>
    </lineage>
</organism>
<dbReference type="Gene3D" id="1.20.120.450">
    <property type="entry name" value="dinb family like domain"/>
    <property type="match status" value="1"/>
</dbReference>